<accession>A0ABP9RGH5</accession>
<organism evidence="2 3">
    <name type="scientific">Pseudonocardia eucalypti</name>
    <dbReference type="NCBI Taxonomy" id="648755"/>
    <lineage>
        <taxon>Bacteria</taxon>
        <taxon>Bacillati</taxon>
        <taxon>Actinomycetota</taxon>
        <taxon>Actinomycetes</taxon>
        <taxon>Pseudonocardiales</taxon>
        <taxon>Pseudonocardiaceae</taxon>
        <taxon>Pseudonocardia</taxon>
    </lineage>
</organism>
<protein>
    <submittedName>
        <fullName evidence="2">Uncharacterized protein</fullName>
    </submittedName>
</protein>
<proteinExistence type="predicted"/>
<comment type="caution">
    <text evidence="2">The sequence shown here is derived from an EMBL/GenBank/DDBJ whole genome shotgun (WGS) entry which is preliminary data.</text>
</comment>
<name>A0ABP9RGH5_9PSEU</name>
<evidence type="ECO:0000256" key="1">
    <source>
        <dbReference type="SAM" id="MobiDB-lite"/>
    </source>
</evidence>
<dbReference type="EMBL" id="BAABJP010000068">
    <property type="protein sequence ID" value="GAA5176325.1"/>
    <property type="molecule type" value="Genomic_DNA"/>
</dbReference>
<keyword evidence="3" id="KW-1185">Reference proteome</keyword>
<evidence type="ECO:0000313" key="2">
    <source>
        <dbReference type="EMBL" id="GAA5176325.1"/>
    </source>
</evidence>
<feature type="compositionally biased region" description="Basic and acidic residues" evidence="1">
    <location>
        <begin position="22"/>
        <end position="44"/>
    </location>
</feature>
<evidence type="ECO:0000313" key="3">
    <source>
        <dbReference type="Proteomes" id="UP001428817"/>
    </source>
</evidence>
<feature type="compositionally biased region" description="Basic residues" evidence="1">
    <location>
        <begin position="75"/>
        <end position="84"/>
    </location>
</feature>
<dbReference type="Proteomes" id="UP001428817">
    <property type="component" value="Unassembled WGS sequence"/>
</dbReference>
<feature type="region of interest" description="Disordered" evidence="1">
    <location>
        <begin position="1"/>
        <end position="84"/>
    </location>
</feature>
<sequence length="84" mass="9126">MKRSESDVPADPHVAGSRHTGGRPEDGETDKHSTTGTTRNEEFVGRVAGEEAQDAEESGAEARRKQPGAPEPSHRTRRRRYGSG</sequence>
<reference evidence="3" key="1">
    <citation type="journal article" date="2019" name="Int. J. Syst. Evol. Microbiol.">
        <title>The Global Catalogue of Microorganisms (GCM) 10K type strain sequencing project: providing services to taxonomists for standard genome sequencing and annotation.</title>
        <authorList>
            <consortium name="The Broad Institute Genomics Platform"/>
            <consortium name="The Broad Institute Genome Sequencing Center for Infectious Disease"/>
            <person name="Wu L."/>
            <person name="Ma J."/>
        </authorList>
    </citation>
    <scope>NUCLEOTIDE SEQUENCE [LARGE SCALE GENOMIC DNA]</scope>
    <source>
        <strain evidence="3">JCM 18303</strain>
    </source>
</reference>
<dbReference type="RefSeq" id="WP_185065752.1">
    <property type="nucleotide sequence ID" value="NZ_BAABJP010000068.1"/>
</dbReference>
<gene>
    <name evidence="2" type="ORF">GCM10023321_84450</name>
</gene>